<dbReference type="KEGG" id="scu:SCE1572_06220"/>
<sequence>MATDEAAASRSCVRVERGAPRASAWTSLVTVAAASGRLRGASS</sequence>
<gene>
    <name evidence="1" type="ORF">SCE1572_06220</name>
</gene>
<protein>
    <submittedName>
        <fullName evidence="1">Uncharacterized protein</fullName>
    </submittedName>
</protein>
<dbReference type="AlphaFoldDB" id="S4XNY0"/>
<evidence type="ECO:0000313" key="1">
    <source>
        <dbReference type="EMBL" id="AGP34126.1"/>
    </source>
</evidence>
<dbReference type="STRING" id="1254432.SCE1572_06220"/>
<proteinExistence type="predicted"/>
<organism evidence="1 2">
    <name type="scientific">Sorangium cellulosum So0157-2</name>
    <dbReference type="NCBI Taxonomy" id="1254432"/>
    <lineage>
        <taxon>Bacteria</taxon>
        <taxon>Pseudomonadati</taxon>
        <taxon>Myxococcota</taxon>
        <taxon>Polyangia</taxon>
        <taxon>Polyangiales</taxon>
        <taxon>Polyangiaceae</taxon>
        <taxon>Sorangium</taxon>
    </lineage>
</organism>
<accession>S4XNY0</accession>
<name>S4XNY0_SORCE</name>
<evidence type="ECO:0000313" key="2">
    <source>
        <dbReference type="Proteomes" id="UP000014803"/>
    </source>
</evidence>
<dbReference type="Proteomes" id="UP000014803">
    <property type="component" value="Chromosome"/>
</dbReference>
<dbReference type="EMBL" id="CP003969">
    <property type="protein sequence ID" value="AGP34126.1"/>
    <property type="molecule type" value="Genomic_DNA"/>
</dbReference>
<reference evidence="1 2" key="1">
    <citation type="journal article" date="2013" name="Sci. Rep.">
        <title>Extraordinary expansion of a Sorangium cellulosum genome from an alkaline milieu.</title>
        <authorList>
            <person name="Han K."/>
            <person name="Li Z.F."/>
            <person name="Peng R."/>
            <person name="Zhu L.P."/>
            <person name="Zhou T."/>
            <person name="Wang L.G."/>
            <person name="Li S.G."/>
            <person name="Zhang X.B."/>
            <person name="Hu W."/>
            <person name="Wu Z.H."/>
            <person name="Qin N."/>
            <person name="Li Y.Z."/>
        </authorList>
    </citation>
    <scope>NUCLEOTIDE SEQUENCE [LARGE SCALE GENOMIC DNA]</scope>
    <source>
        <strain evidence="1 2">So0157-2</strain>
    </source>
</reference>
<dbReference type="HOGENOM" id="CLU_3239726_0_0_7"/>